<evidence type="ECO:0000256" key="3">
    <source>
        <dbReference type="ARBA" id="ARBA00022801"/>
    </source>
</evidence>
<feature type="binding site" evidence="7">
    <location>
        <position position="48"/>
    </location>
    <ligand>
        <name>Zn(2+)</name>
        <dbReference type="ChEBI" id="CHEBI:29105"/>
        <label>1</label>
    </ligand>
</feature>
<feature type="binding site" evidence="7">
    <location>
        <position position="172"/>
    </location>
    <ligand>
        <name>Zn(2+)</name>
        <dbReference type="ChEBI" id="CHEBI:29105"/>
        <label>2</label>
    </ligand>
</feature>
<accession>A0ABU7LYH1</accession>
<gene>
    <name evidence="7 8" type="primary">kynB</name>
    <name evidence="8" type="ORF">V0U35_07930</name>
</gene>
<organism evidence="8 9">
    <name type="scientific">Hyphobacterium marinum</name>
    <dbReference type="NCBI Taxonomy" id="3116574"/>
    <lineage>
        <taxon>Bacteria</taxon>
        <taxon>Pseudomonadati</taxon>
        <taxon>Pseudomonadota</taxon>
        <taxon>Alphaproteobacteria</taxon>
        <taxon>Maricaulales</taxon>
        <taxon>Maricaulaceae</taxon>
        <taxon>Hyphobacterium</taxon>
    </lineage>
</organism>
<feature type="binding site" evidence="7">
    <location>
        <position position="52"/>
    </location>
    <ligand>
        <name>Zn(2+)</name>
        <dbReference type="ChEBI" id="CHEBI:29105"/>
        <label>1</label>
    </ligand>
</feature>
<evidence type="ECO:0000256" key="7">
    <source>
        <dbReference type="HAMAP-Rule" id="MF_01969"/>
    </source>
</evidence>
<feature type="binding site" evidence="7">
    <location>
        <position position="54"/>
    </location>
    <ligand>
        <name>Zn(2+)</name>
        <dbReference type="ChEBI" id="CHEBI:29105"/>
        <label>2</label>
    </ligand>
</feature>
<feature type="binding site" evidence="7">
    <location>
        <position position="54"/>
    </location>
    <ligand>
        <name>Zn(2+)</name>
        <dbReference type="ChEBI" id="CHEBI:29105"/>
        <label>1</label>
    </ligand>
</feature>
<feature type="binding site" evidence="7">
    <location>
        <position position="18"/>
    </location>
    <ligand>
        <name>substrate</name>
    </ligand>
</feature>
<dbReference type="PANTHER" id="PTHR31118:SF32">
    <property type="entry name" value="KYNURENINE FORMAMIDASE"/>
    <property type="match status" value="1"/>
</dbReference>
<dbReference type="RefSeq" id="WP_330196156.1">
    <property type="nucleotide sequence ID" value="NZ_JAZDRO010000003.1"/>
</dbReference>
<keyword evidence="9" id="KW-1185">Reference proteome</keyword>
<keyword evidence="4 7" id="KW-0862">Zinc</keyword>
<comment type="pathway">
    <text evidence="7">Amino-acid degradation; L-tryptophan degradation via kynurenine pathway; L-kynurenine from L-tryptophan: step 2/2.</text>
</comment>
<feature type="binding site" evidence="7">
    <location>
        <position position="160"/>
    </location>
    <ligand>
        <name>Zn(2+)</name>
        <dbReference type="ChEBI" id="CHEBI:29105"/>
        <label>2</label>
    </ligand>
</feature>
<feature type="binding site" evidence="7">
    <location>
        <position position="172"/>
    </location>
    <ligand>
        <name>Zn(2+)</name>
        <dbReference type="ChEBI" id="CHEBI:29105"/>
        <label>1</label>
    </ligand>
</feature>
<evidence type="ECO:0000256" key="1">
    <source>
        <dbReference type="ARBA" id="ARBA00002204"/>
    </source>
</evidence>
<dbReference type="PANTHER" id="PTHR31118">
    <property type="entry name" value="CYCLASE-LIKE PROTEIN 2"/>
    <property type="match status" value="1"/>
</dbReference>
<dbReference type="InterPro" id="IPR037175">
    <property type="entry name" value="KFase_sf"/>
</dbReference>
<comment type="similarity">
    <text evidence="7">Belongs to the Cyclase 1 superfamily. KynB family.</text>
</comment>
<sequence length="209" mass="22627">MARIWDISQTLRAGLPVWPGDTAFEIERTWALEGDCPVNVSKLTLSTHSGAHGDAPLHYDADGDAIDAVDLAVYCGPCRLIDARHAKGAIEAKDVSPSLYARCERVLFRTYDTFPRDRWDSDFTAISADLIKKMALAGVKLVGTDAASLDPEDSKTLDAHNAVRRAGMRILEGLVFDGVPDGDYELIALPLKIAGADAAPVRAILRELP</sequence>
<comment type="subunit">
    <text evidence="7">Homodimer.</text>
</comment>
<protein>
    <recommendedName>
        <fullName evidence="7">Kynurenine formamidase</fullName>
        <shortName evidence="7">KFA</shortName>
        <shortName evidence="7">KFase</shortName>
        <ecNumber evidence="7">3.5.1.9</ecNumber>
    </recommendedName>
    <alternativeName>
        <fullName evidence="7">Arylformamidase</fullName>
    </alternativeName>
    <alternativeName>
        <fullName evidence="7">N-formylkynurenine formamidase</fullName>
        <shortName evidence="7">FKF</shortName>
    </alternativeName>
</protein>
<dbReference type="Pfam" id="PF04199">
    <property type="entry name" value="Cyclase"/>
    <property type="match status" value="1"/>
</dbReference>
<dbReference type="EMBL" id="JAZDRO010000003">
    <property type="protein sequence ID" value="MEE2566608.1"/>
    <property type="molecule type" value="Genomic_DNA"/>
</dbReference>
<comment type="catalytic activity">
    <reaction evidence="6 7">
        <text>N-formyl-L-kynurenine + H2O = L-kynurenine + formate + H(+)</text>
        <dbReference type="Rhea" id="RHEA:13009"/>
        <dbReference type="ChEBI" id="CHEBI:15377"/>
        <dbReference type="ChEBI" id="CHEBI:15378"/>
        <dbReference type="ChEBI" id="CHEBI:15740"/>
        <dbReference type="ChEBI" id="CHEBI:57959"/>
        <dbReference type="ChEBI" id="CHEBI:58629"/>
        <dbReference type="EC" id="3.5.1.9"/>
    </reaction>
</comment>
<feature type="active site" description="Proton donor/acceptor" evidence="7">
    <location>
        <position position="58"/>
    </location>
</feature>
<comment type="function">
    <text evidence="1 7">Catalyzes the hydrolysis of N-formyl-L-kynurenine to L-kynurenine, the second step in the kynurenine pathway of tryptophan degradation.</text>
</comment>
<evidence type="ECO:0000256" key="5">
    <source>
        <dbReference type="ARBA" id="ARBA00023079"/>
    </source>
</evidence>
<evidence type="ECO:0000256" key="6">
    <source>
        <dbReference type="ARBA" id="ARBA00048496"/>
    </source>
</evidence>
<keyword evidence="3 7" id="KW-0378">Hydrolase</keyword>
<dbReference type="EC" id="3.5.1.9" evidence="7"/>
<comment type="cofactor">
    <cofactor evidence="7">
        <name>Zn(2+)</name>
        <dbReference type="ChEBI" id="CHEBI:29105"/>
    </cofactor>
    <text evidence="7">Binds 2 zinc ions per subunit.</text>
</comment>
<proteinExistence type="inferred from homology"/>
<name>A0ABU7LYH1_9PROT</name>
<dbReference type="SUPFAM" id="SSF102198">
    <property type="entry name" value="Putative cyclase"/>
    <property type="match status" value="1"/>
</dbReference>
<dbReference type="InterPro" id="IPR017484">
    <property type="entry name" value="Kynurenine_formamidase_bac"/>
</dbReference>
<dbReference type="NCBIfam" id="TIGR03035">
    <property type="entry name" value="trp_arylform"/>
    <property type="match status" value="1"/>
</dbReference>
<comment type="caution">
    <text evidence="8">The sequence shown here is derived from an EMBL/GenBank/DDBJ whole genome shotgun (WGS) entry which is preliminary data.</text>
</comment>
<dbReference type="Proteomes" id="UP001310692">
    <property type="component" value="Unassembled WGS sequence"/>
</dbReference>
<keyword evidence="2 7" id="KW-0479">Metal-binding</keyword>
<evidence type="ECO:0000313" key="9">
    <source>
        <dbReference type="Proteomes" id="UP001310692"/>
    </source>
</evidence>
<reference evidence="8 9" key="1">
    <citation type="submission" date="2024-01" db="EMBL/GenBank/DDBJ databases">
        <title>Hyphobacterium bacterium isolated from marine sediment.</title>
        <authorList>
            <person name="Zhao S."/>
        </authorList>
    </citation>
    <scope>NUCLEOTIDE SEQUENCE [LARGE SCALE GENOMIC DNA]</scope>
    <source>
        <strain evidence="8 9">Y60-23</strain>
    </source>
</reference>
<dbReference type="GO" id="GO:0004061">
    <property type="term" value="F:arylformamidase activity"/>
    <property type="evidence" value="ECO:0007669"/>
    <property type="project" value="UniProtKB-EC"/>
</dbReference>
<keyword evidence="5 7" id="KW-0823">Tryptophan catabolism</keyword>
<dbReference type="Gene3D" id="3.50.30.50">
    <property type="entry name" value="Putative cyclase"/>
    <property type="match status" value="1"/>
</dbReference>
<dbReference type="InterPro" id="IPR007325">
    <property type="entry name" value="KFase/CYL"/>
</dbReference>
<evidence type="ECO:0000256" key="4">
    <source>
        <dbReference type="ARBA" id="ARBA00022833"/>
    </source>
</evidence>
<evidence type="ECO:0000256" key="2">
    <source>
        <dbReference type="ARBA" id="ARBA00022723"/>
    </source>
</evidence>
<evidence type="ECO:0000313" key="8">
    <source>
        <dbReference type="EMBL" id="MEE2566608.1"/>
    </source>
</evidence>
<dbReference type="HAMAP" id="MF_01969">
    <property type="entry name" value="KynB"/>
    <property type="match status" value="1"/>
</dbReference>